<reference evidence="3" key="1">
    <citation type="submission" date="2021-03" db="UniProtKB">
        <authorList>
            <consortium name="EnsemblPlants"/>
        </authorList>
    </citation>
    <scope>IDENTIFICATION</scope>
</reference>
<dbReference type="EMBL" id="UZAU01000821">
    <property type="status" value="NOT_ANNOTATED_CDS"/>
    <property type="molecule type" value="Genomic_DNA"/>
</dbReference>
<dbReference type="Pfam" id="PF07727">
    <property type="entry name" value="RVT_2"/>
    <property type="match status" value="1"/>
</dbReference>
<dbReference type="InterPro" id="IPR013103">
    <property type="entry name" value="RVT_2"/>
</dbReference>
<proteinExistence type="predicted"/>
<feature type="domain" description="Reverse transcriptase Ty1/copia-type" evidence="2">
    <location>
        <begin position="126"/>
        <end position="241"/>
    </location>
</feature>
<dbReference type="PANTHER" id="PTHR11439:SF455">
    <property type="entry name" value="RLK (RECEPTOR-LIKE PROTEIN KINASE) 8, PUTATIVE-RELATED"/>
    <property type="match status" value="1"/>
</dbReference>
<dbReference type="Gramene" id="evm.model.10.1271">
    <property type="protein sequence ID" value="cds.evm.model.10.1271"/>
    <property type="gene ID" value="evm.TU.10.1271"/>
</dbReference>
<feature type="region of interest" description="Disordered" evidence="1">
    <location>
        <begin position="54"/>
        <end position="122"/>
    </location>
</feature>
<dbReference type="AlphaFoldDB" id="A0A803QJ64"/>
<keyword evidence="4" id="KW-1185">Reference proteome</keyword>
<dbReference type="Proteomes" id="UP000596661">
    <property type="component" value="Unassembled WGS sequence"/>
</dbReference>
<evidence type="ECO:0000259" key="2">
    <source>
        <dbReference type="Pfam" id="PF07727"/>
    </source>
</evidence>
<protein>
    <recommendedName>
        <fullName evidence="2">Reverse transcriptase Ty1/copia-type domain-containing protein</fullName>
    </recommendedName>
</protein>
<sequence>MMKKQFGLPIKSVQADGWVHSHHNTFTLPTASFNTNTINSSFVHVVTTVTTSGAIETTSSSPPPTPTGPASLNITQPIVEPPIHQSLPHDTQRPTTPLAPPTSLDITPNTTTKELPSTQHPKQTHALRAWNEKLKNSLFQWGFQASRADTSLFIYGSGLNLIVLLVYVDDILVTGPNQHLMSQLIADLNQLFSLKDLGEVHYFLGVEIFRNSIAMYLSQAKYITDLLVKLNMKGAKPCPNPSSSTTKLSLNEREPFEDPTLYRSTLGALQYLSLTKLDVAFVNKLIQFLKAPTTLPWEAYKKLLRYMKGTVNEGMLIKPTAWVTLECYSNVNWASCVDDMRSTSGYVVILNGNLIS</sequence>
<dbReference type="EnsemblPlants" id="evm.model.10.1271">
    <property type="protein sequence ID" value="cds.evm.model.10.1271"/>
    <property type="gene ID" value="evm.TU.10.1271"/>
</dbReference>
<name>A0A803QJ64_CANSA</name>
<dbReference type="PANTHER" id="PTHR11439">
    <property type="entry name" value="GAG-POL-RELATED RETROTRANSPOSON"/>
    <property type="match status" value="1"/>
</dbReference>
<dbReference type="SUPFAM" id="SSF56672">
    <property type="entry name" value="DNA/RNA polymerases"/>
    <property type="match status" value="1"/>
</dbReference>
<organism evidence="3 4">
    <name type="scientific">Cannabis sativa</name>
    <name type="common">Hemp</name>
    <name type="synonym">Marijuana</name>
    <dbReference type="NCBI Taxonomy" id="3483"/>
    <lineage>
        <taxon>Eukaryota</taxon>
        <taxon>Viridiplantae</taxon>
        <taxon>Streptophyta</taxon>
        <taxon>Embryophyta</taxon>
        <taxon>Tracheophyta</taxon>
        <taxon>Spermatophyta</taxon>
        <taxon>Magnoliopsida</taxon>
        <taxon>eudicotyledons</taxon>
        <taxon>Gunneridae</taxon>
        <taxon>Pentapetalae</taxon>
        <taxon>rosids</taxon>
        <taxon>fabids</taxon>
        <taxon>Rosales</taxon>
        <taxon>Cannabaceae</taxon>
        <taxon>Cannabis</taxon>
    </lineage>
</organism>
<evidence type="ECO:0000256" key="1">
    <source>
        <dbReference type="SAM" id="MobiDB-lite"/>
    </source>
</evidence>
<evidence type="ECO:0000313" key="4">
    <source>
        <dbReference type="Proteomes" id="UP000596661"/>
    </source>
</evidence>
<accession>A0A803QJ64</accession>
<feature type="compositionally biased region" description="Polar residues" evidence="1">
    <location>
        <begin position="104"/>
        <end position="121"/>
    </location>
</feature>
<evidence type="ECO:0000313" key="3">
    <source>
        <dbReference type="EnsemblPlants" id="cds.evm.model.10.1271"/>
    </source>
</evidence>
<dbReference type="InterPro" id="IPR043502">
    <property type="entry name" value="DNA/RNA_pol_sf"/>
</dbReference>